<reference evidence="2 3" key="1">
    <citation type="submission" date="2014-03" db="EMBL/GenBank/DDBJ databases">
        <title>Genomics of Bifidobacteria.</title>
        <authorList>
            <person name="Ventura M."/>
            <person name="Milani C."/>
            <person name="Lugli G.A."/>
        </authorList>
    </citation>
    <scope>NUCLEOTIDE SEQUENCE [LARGE SCALE GENOMIC DNA]</scope>
    <source>
        <strain evidence="2 3">LMG 11592</strain>
    </source>
</reference>
<accession>A0A087BMV3</accession>
<name>A0A087BMV3_9BIFI</name>
<evidence type="ECO:0000313" key="2">
    <source>
        <dbReference type="EMBL" id="KFI72353.1"/>
    </source>
</evidence>
<feature type="compositionally biased region" description="Polar residues" evidence="1">
    <location>
        <begin position="1"/>
        <end position="10"/>
    </location>
</feature>
<evidence type="ECO:0000313" key="3">
    <source>
        <dbReference type="Proteomes" id="UP000029014"/>
    </source>
</evidence>
<comment type="caution">
    <text evidence="2">The sequence shown here is derived from an EMBL/GenBank/DDBJ whole genome shotgun (WGS) entry which is preliminary data.</text>
</comment>
<dbReference type="STRING" id="1693.BMIN_0247"/>
<protein>
    <submittedName>
        <fullName evidence="2">Uncharacterized protein</fullName>
    </submittedName>
</protein>
<sequence length="115" mass="13220">MSTAKGIQNESEVRSMRGGDDHPEPDNMMPDRYRALQRHLHGRISSSIDSIRVDCLGVFTAAARRHPHVDEFAGFLLSVQEVEILRSGSWSIDRWGRIHADSSRRTERQRSHVLW</sequence>
<dbReference type="Proteomes" id="UP000029014">
    <property type="component" value="Unassembled WGS sequence"/>
</dbReference>
<feature type="region of interest" description="Disordered" evidence="1">
    <location>
        <begin position="1"/>
        <end position="31"/>
    </location>
</feature>
<dbReference type="EMBL" id="JGZD01000009">
    <property type="protein sequence ID" value="KFI72353.1"/>
    <property type="molecule type" value="Genomic_DNA"/>
</dbReference>
<proteinExistence type="predicted"/>
<gene>
    <name evidence="2" type="ORF">BMIN_0247</name>
</gene>
<evidence type="ECO:0000256" key="1">
    <source>
        <dbReference type="SAM" id="MobiDB-lite"/>
    </source>
</evidence>
<organism evidence="2 3">
    <name type="scientific">Bifidobacterium minimum</name>
    <dbReference type="NCBI Taxonomy" id="1693"/>
    <lineage>
        <taxon>Bacteria</taxon>
        <taxon>Bacillati</taxon>
        <taxon>Actinomycetota</taxon>
        <taxon>Actinomycetes</taxon>
        <taxon>Bifidobacteriales</taxon>
        <taxon>Bifidobacteriaceae</taxon>
        <taxon>Bifidobacterium</taxon>
    </lineage>
</organism>
<dbReference type="AlphaFoldDB" id="A0A087BMV3"/>
<keyword evidence="3" id="KW-1185">Reference proteome</keyword>
<feature type="compositionally biased region" description="Basic and acidic residues" evidence="1">
    <location>
        <begin position="11"/>
        <end position="31"/>
    </location>
</feature>